<evidence type="ECO:0000313" key="11">
    <source>
        <dbReference type="EMBL" id="CAI5738782.1"/>
    </source>
</evidence>
<evidence type="ECO:0000256" key="1">
    <source>
        <dbReference type="ARBA" id="ARBA00004123"/>
    </source>
</evidence>
<accession>A0AAV0UPA2</accession>
<organism evidence="11 12">
    <name type="scientific">Hyaloperonospora brassicae</name>
    <name type="common">Brassica downy mildew</name>
    <name type="synonym">Peronospora brassicae</name>
    <dbReference type="NCBI Taxonomy" id="162125"/>
    <lineage>
        <taxon>Eukaryota</taxon>
        <taxon>Sar</taxon>
        <taxon>Stramenopiles</taxon>
        <taxon>Oomycota</taxon>
        <taxon>Peronosporomycetes</taxon>
        <taxon>Peronosporales</taxon>
        <taxon>Peronosporaceae</taxon>
        <taxon>Hyaloperonospora</taxon>
    </lineage>
</organism>
<feature type="region of interest" description="Disordered" evidence="8">
    <location>
        <begin position="1"/>
        <end position="39"/>
    </location>
</feature>
<evidence type="ECO:0000256" key="4">
    <source>
        <dbReference type="ARBA" id="ARBA00023172"/>
    </source>
</evidence>
<keyword evidence="3 7" id="KW-0227">DNA damage</keyword>
<dbReference type="PANTHER" id="PTHR16140">
    <property type="entry name" value="NON-STRUCTURAL MAINTENANCE OF CHROMOSOMES ELEMENT 4"/>
    <property type="match status" value="1"/>
</dbReference>
<dbReference type="GO" id="GO:0006310">
    <property type="term" value="P:DNA recombination"/>
    <property type="evidence" value="ECO:0007669"/>
    <property type="project" value="UniProtKB-UniRule"/>
</dbReference>
<comment type="function">
    <text evidence="7">Component of the SMC5-SMC6 complex, that promotes sister chromatid alignment after DNA damage and facilitates double-stranded DNA breaks (DSBs) repair via homologous recombination between sister chromatids.</text>
</comment>
<dbReference type="Pfam" id="PF08743">
    <property type="entry name" value="Nse4_C"/>
    <property type="match status" value="1"/>
</dbReference>
<keyword evidence="12" id="KW-1185">Reference proteome</keyword>
<keyword evidence="6 7" id="KW-0539">Nucleus</keyword>
<evidence type="ECO:0000256" key="7">
    <source>
        <dbReference type="RuleBase" id="RU365071"/>
    </source>
</evidence>
<dbReference type="GO" id="GO:0005634">
    <property type="term" value="C:nucleus"/>
    <property type="evidence" value="ECO:0007669"/>
    <property type="project" value="UniProtKB-SubCell"/>
</dbReference>
<comment type="similarity">
    <text evidence="2 7">Belongs to the NSE4 family.</text>
</comment>
<comment type="caution">
    <text evidence="11">The sequence shown here is derived from an EMBL/GenBank/DDBJ whole genome shotgun (WGS) entry which is preliminary data.</text>
</comment>
<evidence type="ECO:0000313" key="12">
    <source>
        <dbReference type="Proteomes" id="UP001162031"/>
    </source>
</evidence>
<name>A0AAV0UPA2_HYABA</name>
<dbReference type="Proteomes" id="UP001162031">
    <property type="component" value="Unassembled WGS sequence"/>
</dbReference>
<sequence length="342" mass="38551">MGSSGKKRRRATSANSDDDVPTQRTIVATDASDVDTAVPSPRARLRSRVVAPPGRNRKGFLAQSQLSEKDRRHVRYKERELLQSLKENASDLATLSSDTFDVHTQELDHMYEHVCYPREANLDASNLDELNVAVTKQSQALGSSDLTKYETTELIRATREVCVKESQPQDFDWHALGNAAGACFRSVPEISFLFGLMDTEVIRKERKKSRRVQDDVNAQEAQPTEYTNKKDRRDAQARRLEVLQSTLIQHESRQPLFDMVINPKSFTQTVENLFDTSFLVRNNSAEIGVDEDTGLPYLRNQEGMGEANIPASTQSIISITPAQWQQLAQMTGRDEPMLGHRS</sequence>
<evidence type="ECO:0000256" key="5">
    <source>
        <dbReference type="ARBA" id="ARBA00023204"/>
    </source>
</evidence>
<keyword evidence="5 7" id="KW-0234">DNA repair</keyword>
<dbReference type="EMBL" id="CANTFL010001391">
    <property type="protein sequence ID" value="CAI5738782.1"/>
    <property type="molecule type" value="Genomic_DNA"/>
</dbReference>
<dbReference type="AlphaFoldDB" id="A0AAV0UPA2"/>
<dbReference type="GO" id="GO:0030915">
    <property type="term" value="C:Smc5-Smc6 complex"/>
    <property type="evidence" value="ECO:0007669"/>
    <property type="project" value="UniProtKB-UniRule"/>
</dbReference>
<evidence type="ECO:0000313" key="10">
    <source>
        <dbReference type="EMBL" id="CAI5728473.1"/>
    </source>
</evidence>
<dbReference type="InterPro" id="IPR014854">
    <property type="entry name" value="Nse4_C"/>
</dbReference>
<feature type="region of interest" description="Disordered" evidence="8">
    <location>
        <begin position="207"/>
        <end position="234"/>
    </location>
</feature>
<dbReference type="PANTHER" id="PTHR16140:SF0">
    <property type="entry name" value="NON-STRUCTURAL MAINTENANCE OF CHROMOSOMES ELEMENT 4"/>
    <property type="match status" value="1"/>
</dbReference>
<comment type="subunit">
    <text evidence="7">Component of the SMC5-SMC6 complex.</text>
</comment>
<proteinExistence type="inferred from homology"/>
<evidence type="ECO:0000256" key="8">
    <source>
        <dbReference type="SAM" id="MobiDB-lite"/>
    </source>
</evidence>
<gene>
    <name evidence="10" type="ORF">HBR001_LOCUS4334</name>
    <name evidence="11" type="ORF">HBR001_LOCUS7600</name>
</gene>
<evidence type="ECO:0000259" key="9">
    <source>
        <dbReference type="Pfam" id="PF08743"/>
    </source>
</evidence>
<evidence type="ECO:0000256" key="6">
    <source>
        <dbReference type="ARBA" id="ARBA00023242"/>
    </source>
</evidence>
<comment type="subcellular location">
    <subcellularLocation>
        <location evidence="1 7">Nucleus</location>
    </subcellularLocation>
</comment>
<protein>
    <recommendedName>
        <fullName evidence="7">Non-structural maintenance of chromosomes element 4</fullName>
    </recommendedName>
</protein>
<keyword evidence="4 7" id="KW-0233">DNA recombination</keyword>
<dbReference type="EMBL" id="CANTFL010000885">
    <property type="protein sequence ID" value="CAI5728473.1"/>
    <property type="molecule type" value="Genomic_DNA"/>
</dbReference>
<dbReference type="InterPro" id="IPR027786">
    <property type="entry name" value="Nse4/EID"/>
</dbReference>
<feature type="compositionally biased region" description="Basic residues" evidence="8">
    <location>
        <begin position="1"/>
        <end position="11"/>
    </location>
</feature>
<reference evidence="11" key="1">
    <citation type="submission" date="2022-12" db="EMBL/GenBank/DDBJ databases">
        <authorList>
            <person name="Webb A."/>
        </authorList>
    </citation>
    <scope>NUCLEOTIDE SEQUENCE</scope>
    <source>
        <strain evidence="11">Hp1</strain>
    </source>
</reference>
<feature type="domain" description="Non-structural maintenance of chromosome element 4 C-terminal" evidence="9">
    <location>
        <begin position="255"/>
        <end position="338"/>
    </location>
</feature>
<dbReference type="GO" id="GO:0006281">
    <property type="term" value="P:DNA repair"/>
    <property type="evidence" value="ECO:0007669"/>
    <property type="project" value="UniProtKB-UniRule"/>
</dbReference>
<evidence type="ECO:0000256" key="3">
    <source>
        <dbReference type="ARBA" id="ARBA00022763"/>
    </source>
</evidence>
<evidence type="ECO:0000256" key="2">
    <source>
        <dbReference type="ARBA" id="ARBA00008997"/>
    </source>
</evidence>